<dbReference type="OrthoDB" id="3268000at2"/>
<evidence type="ECO:0000313" key="3">
    <source>
        <dbReference type="Proteomes" id="UP000288052"/>
    </source>
</evidence>
<evidence type="ECO:0000313" key="2">
    <source>
        <dbReference type="EMBL" id="RSX49847.1"/>
    </source>
</evidence>
<comment type="caution">
    <text evidence="2">The sequence shown here is derived from an EMBL/GenBank/DDBJ whole genome shotgun (WGS) entry which is preliminary data.</text>
</comment>
<keyword evidence="1" id="KW-0472">Membrane</keyword>
<dbReference type="EMBL" id="QXGI01000001">
    <property type="protein sequence ID" value="RSX49847.1"/>
    <property type="molecule type" value="Genomic_DNA"/>
</dbReference>
<dbReference type="AlphaFoldDB" id="A0A430FAI3"/>
<dbReference type="SUPFAM" id="SSF52540">
    <property type="entry name" value="P-loop containing nucleoside triphosphate hydrolases"/>
    <property type="match status" value="1"/>
</dbReference>
<gene>
    <name evidence="2" type="ORF">D2E22_0308</name>
</gene>
<keyword evidence="1" id="KW-0812">Transmembrane</keyword>
<organism evidence="2 3">
    <name type="scientific">Bifidobacterium castoris</name>
    <dbReference type="NCBI Taxonomy" id="2306972"/>
    <lineage>
        <taxon>Bacteria</taxon>
        <taxon>Bacillati</taxon>
        <taxon>Actinomycetota</taxon>
        <taxon>Actinomycetes</taxon>
        <taxon>Bifidobacteriales</taxon>
        <taxon>Bifidobacteriaceae</taxon>
        <taxon>Bifidobacterium</taxon>
    </lineage>
</organism>
<dbReference type="RefSeq" id="WP_126031353.1">
    <property type="nucleotide sequence ID" value="NZ_QXGI01000001.1"/>
</dbReference>
<sequence>MWYELEPLPGADTDDQRVFLDRARRTAAALGLADRPSWSTWWAMLTHRTDGMVLLADRANRWVCLPDDAPADTPRILAAGCHARARALDGPPPCLDAPLRWAHAIVPMSATLSRTARGGPGGGETDDDARLDPAHGAVVALNLRRQGVFETGRAKDWLADEFNSAPDMNRLQETGTAAVRVMAAAPSRAAALREAARAANALGLGFTPGVSAHASRPRMGAVWAAAALWVAAVGAYAAWGVWWPMIVASVLLAAAVARRARCAPDEALWQRPRHYWRIRARMRRADAADYKSRYGGDDHSSHVRHRMHAYAYQRSTFPLPSDTLAALTTPPPGANAVRAALSVRPDELADAHGPLLGLDAVGRPVRMPADVVWDGTVLIGKPGGGKSNSMHGLQRWASAHMRPDDSLIALEAKGRDSFPILSRLIAGMRFMDVADARTPIIDFLGDGDPAARAQRFASLMRGALGDEQIGPRSRAQIADAVELSLRALDAGDAFTRACAAAGVEPPAGWVECAYTLLFGHGAQAARAVASAAVNTLDDGAAREAAERLHGGVNPNTGRPAVSDGQLYAQLSAPMNKIGLLAAVPAVTAPGRVRITWRRILEHGIRLAVNLGDPVGADVAGVNEDARRLVGALLFQGLRVEVGDTCAGWEAHGRRVRIYVDELTDITGSDGRTGGNTAAVEWLRSRARAYGAELTVGTQYPEQLDARLTACILGFRTIGCYVMLSPSSAETMGAALDVDPAVLRSLPTHACVWRTTDGNGGSLPALTLSTPHFDAGADA</sequence>
<feature type="transmembrane region" description="Helical" evidence="1">
    <location>
        <begin position="221"/>
        <end position="243"/>
    </location>
</feature>
<name>A0A430FAI3_9BIFI</name>
<protein>
    <submittedName>
        <fullName evidence="2">Uncharacterized protein</fullName>
    </submittedName>
</protein>
<reference evidence="2 3" key="1">
    <citation type="submission" date="2018-09" db="EMBL/GenBank/DDBJ databases">
        <title>Characterization of the phylogenetic diversity of five novel species belonging to the genus Bifidobacterium.</title>
        <authorList>
            <person name="Lugli G.A."/>
            <person name="Duranti S."/>
            <person name="Milani C."/>
        </authorList>
    </citation>
    <scope>NUCLEOTIDE SEQUENCE [LARGE SCALE GENOMIC DNA]</scope>
    <source>
        <strain evidence="2 3">2020B</strain>
    </source>
</reference>
<dbReference type="Proteomes" id="UP000288052">
    <property type="component" value="Unassembled WGS sequence"/>
</dbReference>
<evidence type="ECO:0000256" key="1">
    <source>
        <dbReference type="SAM" id="Phobius"/>
    </source>
</evidence>
<dbReference type="InterPro" id="IPR027417">
    <property type="entry name" value="P-loop_NTPase"/>
</dbReference>
<accession>A0A430FAI3</accession>
<keyword evidence="3" id="KW-1185">Reference proteome</keyword>
<keyword evidence="1" id="KW-1133">Transmembrane helix</keyword>
<proteinExistence type="predicted"/>